<dbReference type="InterPro" id="IPR052513">
    <property type="entry name" value="Thioester_dehydratase-like"/>
</dbReference>
<evidence type="ECO:0000313" key="5">
    <source>
        <dbReference type="Proteomes" id="UP000225379"/>
    </source>
</evidence>
<dbReference type="Pfam" id="PF12172">
    <property type="entry name" value="zf-ChsH2"/>
    <property type="match status" value="1"/>
</dbReference>
<dbReference type="PANTHER" id="PTHR34075:SF5">
    <property type="entry name" value="BLR3430 PROTEIN"/>
    <property type="match status" value="1"/>
</dbReference>
<feature type="domain" description="ChsH2 C-terminal OB-fold" evidence="2">
    <location>
        <begin position="76"/>
        <end position="137"/>
    </location>
</feature>
<feature type="domain" description="ChsH2 rubredoxin-like zinc ribbon" evidence="3">
    <location>
        <begin position="39"/>
        <end position="65"/>
    </location>
</feature>
<organism evidence="4 5">
    <name type="scientific">Azospirillum palustre</name>
    <dbReference type="NCBI Taxonomy" id="2044885"/>
    <lineage>
        <taxon>Bacteria</taxon>
        <taxon>Pseudomonadati</taxon>
        <taxon>Pseudomonadota</taxon>
        <taxon>Alphaproteobacteria</taxon>
        <taxon>Rhodospirillales</taxon>
        <taxon>Azospirillaceae</taxon>
        <taxon>Azospirillum</taxon>
    </lineage>
</organism>
<protein>
    <recommendedName>
        <fullName evidence="6">DNA-binding protein</fullName>
    </recommendedName>
</protein>
<evidence type="ECO:0000256" key="1">
    <source>
        <dbReference type="SAM" id="MobiDB-lite"/>
    </source>
</evidence>
<keyword evidence="5" id="KW-1185">Reference proteome</keyword>
<dbReference type="SUPFAM" id="SSF50249">
    <property type="entry name" value="Nucleic acid-binding proteins"/>
    <property type="match status" value="1"/>
</dbReference>
<name>A0A2B8BF53_9PROT</name>
<feature type="region of interest" description="Disordered" evidence="1">
    <location>
        <begin position="1"/>
        <end position="24"/>
    </location>
</feature>
<evidence type="ECO:0000259" key="3">
    <source>
        <dbReference type="Pfam" id="PF12172"/>
    </source>
</evidence>
<dbReference type="Gene3D" id="6.10.30.10">
    <property type="match status" value="1"/>
</dbReference>
<dbReference type="AlphaFoldDB" id="A0A2B8BF53"/>
<accession>A0A2B8BF53</accession>
<dbReference type="InterPro" id="IPR022002">
    <property type="entry name" value="ChsH2_Znr"/>
</dbReference>
<evidence type="ECO:0008006" key="6">
    <source>
        <dbReference type="Google" id="ProtNLM"/>
    </source>
</evidence>
<gene>
    <name evidence="4" type="ORF">CRT60_15455</name>
</gene>
<dbReference type="Proteomes" id="UP000225379">
    <property type="component" value="Unassembled WGS sequence"/>
</dbReference>
<reference evidence="5" key="1">
    <citation type="submission" date="2017-10" db="EMBL/GenBank/DDBJ databases">
        <authorList>
            <person name="Kravchenko I.K."/>
            <person name="Grouzdev D.S."/>
        </authorList>
    </citation>
    <scope>NUCLEOTIDE SEQUENCE [LARGE SCALE GENOMIC DNA]</scope>
    <source>
        <strain evidence="5">B2</strain>
    </source>
</reference>
<sequence length="159" mass="17130">MAWAVPSAPPPPPSSPCKGAPMTAMTTLPIPDETSAPFWEAAREGRFLIQRCPETGLYQWYPRAHSIHAPHATPEWVEASGRGELLSYSVVHRGNTRGDPYTCALVRLEEGVTIFSRVEGIAEGSLRAGLPLAVAFHRLDDTISLPIFRPPSTAGGSDA</sequence>
<dbReference type="PANTHER" id="PTHR34075">
    <property type="entry name" value="BLR3430 PROTEIN"/>
    <property type="match status" value="1"/>
</dbReference>
<dbReference type="InterPro" id="IPR012340">
    <property type="entry name" value="NA-bd_OB-fold"/>
</dbReference>
<dbReference type="InterPro" id="IPR002878">
    <property type="entry name" value="ChsH2_C"/>
</dbReference>
<dbReference type="OrthoDB" id="3182121at2"/>
<evidence type="ECO:0000259" key="2">
    <source>
        <dbReference type="Pfam" id="PF01796"/>
    </source>
</evidence>
<comment type="caution">
    <text evidence="4">The sequence shown here is derived from an EMBL/GenBank/DDBJ whole genome shotgun (WGS) entry which is preliminary data.</text>
</comment>
<dbReference type="Pfam" id="PF01796">
    <property type="entry name" value="OB_ChsH2_C"/>
    <property type="match status" value="1"/>
</dbReference>
<proteinExistence type="predicted"/>
<evidence type="ECO:0000313" key="4">
    <source>
        <dbReference type="EMBL" id="PGH56339.1"/>
    </source>
</evidence>
<dbReference type="EMBL" id="PDKW01000041">
    <property type="protein sequence ID" value="PGH56339.1"/>
    <property type="molecule type" value="Genomic_DNA"/>
</dbReference>